<evidence type="ECO:0000313" key="8">
    <source>
        <dbReference type="EMBL" id="SHE35850.1"/>
    </source>
</evidence>
<dbReference type="Pfam" id="PF00460">
    <property type="entry name" value="Flg_bb_rod"/>
    <property type="match status" value="1"/>
</dbReference>
<proteinExistence type="inferred from homology"/>
<name>A0A1M4SUE4_9CLOT</name>
<keyword evidence="8" id="KW-0969">Cilium</keyword>
<dbReference type="GO" id="GO:0071978">
    <property type="term" value="P:bacterial-type flagellum-dependent swarming motility"/>
    <property type="evidence" value="ECO:0007669"/>
    <property type="project" value="TreeGrafter"/>
</dbReference>
<organism evidence="8 9">
    <name type="scientific">Caloramator proteoclasticus DSM 10124</name>
    <dbReference type="NCBI Taxonomy" id="1121262"/>
    <lineage>
        <taxon>Bacteria</taxon>
        <taxon>Bacillati</taxon>
        <taxon>Bacillota</taxon>
        <taxon>Clostridia</taxon>
        <taxon>Eubacteriales</taxon>
        <taxon>Clostridiaceae</taxon>
        <taxon>Caloramator</taxon>
    </lineage>
</organism>
<evidence type="ECO:0000256" key="3">
    <source>
        <dbReference type="ARBA" id="ARBA00014376"/>
    </source>
</evidence>
<dbReference type="PANTHER" id="PTHR30435:SF12">
    <property type="entry name" value="FLAGELLAR BASAL BODY ROD PROTEIN FLGB"/>
    <property type="match status" value="1"/>
</dbReference>
<evidence type="ECO:0000256" key="5">
    <source>
        <dbReference type="ARBA" id="ARBA00024934"/>
    </source>
</evidence>
<dbReference type="Proteomes" id="UP000184423">
    <property type="component" value="Unassembled WGS sequence"/>
</dbReference>
<comment type="function">
    <text evidence="5 6">Structural component of flagellum, the bacterial motility apparatus. Part of the rod structure of flagellar basal body.</text>
</comment>
<accession>A0A1M4SUE4</accession>
<evidence type="ECO:0000256" key="2">
    <source>
        <dbReference type="ARBA" id="ARBA00009677"/>
    </source>
</evidence>
<keyword evidence="4 6" id="KW-0975">Bacterial flagellum</keyword>
<evidence type="ECO:0000256" key="6">
    <source>
        <dbReference type="PIRNR" id="PIRNR002889"/>
    </source>
</evidence>
<gene>
    <name evidence="8" type="ORF">SAMN02746091_00241</name>
</gene>
<dbReference type="PROSITE" id="PS00588">
    <property type="entry name" value="FLAGELLA_BB_ROD"/>
    <property type="match status" value="1"/>
</dbReference>
<dbReference type="PANTHER" id="PTHR30435">
    <property type="entry name" value="FLAGELLAR PROTEIN"/>
    <property type="match status" value="1"/>
</dbReference>
<evidence type="ECO:0000313" key="9">
    <source>
        <dbReference type="Proteomes" id="UP000184423"/>
    </source>
</evidence>
<evidence type="ECO:0000259" key="7">
    <source>
        <dbReference type="Pfam" id="PF00460"/>
    </source>
</evidence>
<dbReference type="InterPro" id="IPR006300">
    <property type="entry name" value="FlgB"/>
</dbReference>
<evidence type="ECO:0000256" key="1">
    <source>
        <dbReference type="ARBA" id="ARBA00004117"/>
    </source>
</evidence>
<comment type="subunit">
    <text evidence="6">The basal body constitutes a major portion of the flagellar organelle and consists of a number of rings mounted on a central rod.</text>
</comment>
<comment type="subcellular location">
    <subcellularLocation>
        <location evidence="1 6">Bacterial flagellum basal body</location>
    </subcellularLocation>
</comment>
<dbReference type="NCBIfam" id="NF009266">
    <property type="entry name" value="PRK12623.1"/>
    <property type="match status" value="1"/>
</dbReference>
<dbReference type="NCBIfam" id="TIGR01396">
    <property type="entry name" value="FlgB"/>
    <property type="match status" value="1"/>
</dbReference>
<dbReference type="AlphaFoldDB" id="A0A1M4SUE4"/>
<dbReference type="RefSeq" id="WP_035165609.1">
    <property type="nucleotide sequence ID" value="NZ_FQVG01000002.1"/>
</dbReference>
<reference evidence="9" key="1">
    <citation type="submission" date="2016-11" db="EMBL/GenBank/DDBJ databases">
        <authorList>
            <person name="Varghese N."/>
            <person name="Submissions S."/>
        </authorList>
    </citation>
    <scope>NUCLEOTIDE SEQUENCE [LARGE SCALE GENOMIC DNA]</scope>
    <source>
        <strain evidence="9">DSM 10124</strain>
    </source>
</reference>
<keyword evidence="8" id="KW-0282">Flagellum</keyword>
<dbReference type="EMBL" id="FQVG01000002">
    <property type="protein sequence ID" value="SHE35850.1"/>
    <property type="molecule type" value="Genomic_DNA"/>
</dbReference>
<dbReference type="GO" id="GO:0030694">
    <property type="term" value="C:bacterial-type flagellum basal body, rod"/>
    <property type="evidence" value="ECO:0007669"/>
    <property type="project" value="InterPro"/>
</dbReference>
<protein>
    <recommendedName>
        <fullName evidence="3 6">Flagellar basal body rod protein FlgB</fullName>
    </recommendedName>
</protein>
<evidence type="ECO:0000256" key="4">
    <source>
        <dbReference type="ARBA" id="ARBA00023143"/>
    </source>
</evidence>
<dbReference type="InterPro" id="IPR001444">
    <property type="entry name" value="Flag_bb_rod_N"/>
</dbReference>
<keyword evidence="8" id="KW-0966">Cell projection</keyword>
<sequence length="134" mass="14873">MIKNIDNLSYYLIKKGLDATSERGRAISNNIANINTAGYKAKRVVFEENLKSALDGTSINLKTTNSRHINDGKSIENIKYEIIQDKSNSLRLDGNNVDIDIEMANLAANQILYNALVSQANSRIAMRRTVISGK</sequence>
<keyword evidence="9" id="KW-1185">Reference proteome</keyword>
<dbReference type="InterPro" id="IPR019776">
    <property type="entry name" value="Flagellar_basal_body_rod_CS"/>
</dbReference>
<dbReference type="PIRSF" id="PIRSF002889">
    <property type="entry name" value="Rod_FlgB"/>
    <property type="match status" value="1"/>
</dbReference>
<comment type="similarity">
    <text evidence="2 6">Belongs to the flagella basal body rod proteins family.</text>
</comment>
<feature type="domain" description="Flagellar basal body rod protein N-terminal" evidence="7">
    <location>
        <begin position="17"/>
        <end position="40"/>
    </location>
</feature>